<dbReference type="CDD" id="cd12148">
    <property type="entry name" value="fungal_TF_MHR"/>
    <property type="match status" value="1"/>
</dbReference>
<dbReference type="GO" id="GO:0008270">
    <property type="term" value="F:zinc ion binding"/>
    <property type="evidence" value="ECO:0007669"/>
    <property type="project" value="InterPro"/>
</dbReference>
<dbReference type="PANTHER" id="PTHR31313:SF77">
    <property type="entry name" value="ZN(II)2CYS6 TRANSCRIPTION FACTOR (EUROFUNG)"/>
    <property type="match status" value="1"/>
</dbReference>
<evidence type="ECO:0000256" key="6">
    <source>
        <dbReference type="ARBA" id="ARBA00023242"/>
    </source>
</evidence>
<dbReference type="InterPro" id="IPR051615">
    <property type="entry name" value="Transcr_Regulatory_Elem"/>
</dbReference>
<evidence type="ECO:0000256" key="5">
    <source>
        <dbReference type="ARBA" id="ARBA00023163"/>
    </source>
</evidence>
<proteinExistence type="predicted"/>
<evidence type="ECO:0000313" key="9">
    <source>
        <dbReference type="Proteomes" id="UP000053328"/>
    </source>
</evidence>
<dbReference type="InterPro" id="IPR007219">
    <property type="entry name" value="XnlR_reg_dom"/>
</dbReference>
<dbReference type="EMBL" id="KN847492">
    <property type="protein sequence ID" value="KIW21479.1"/>
    <property type="molecule type" value="Genomic_DNA"/>
</dbReference>
<gene>
    <name evidence="8" type="ORF">PV08_02059</name>
</gene>
<reference evidence="8 9" key="1">
    <citation type="submission" date="2015-01" db="EMBL/GenBank/DDBJ databases">
        <title>The Genome Sequence of Exophiala spinifera CBS89968.</title>
        <authorList>
            <consortium name="The Broad Institute Genomics Platform"/>
            <person name="Cuomo C."/>
            <person name="de Hoog S."/>
            <person name="Gorbushina A."/>
            <person name="Stielow B."/>
            <person name="Teixiera M."/>
            <person name="Abouelleil A."/>
            <person name="Chapman S.B."/>
            <person name="Priest M."/>
            <person name="Young S.K."/>
            <person name="Wortman J."/>
            <person name="Nusbaum C."/>
            <person name="Birren B."/>
        </authorList>
    </citation>
    <scope>NUCLEOTIDE SEQUENCE [LARGE SCALE GENOMIC DNA]</scope>
    <source>
        <strain evidence="8 9">CBS 89968</strain>
    </source>
</reference>
<keyword evidence="3" id="KW-0805">Transcription regulation</keyword>
<dbReference type="GeneID" id="27329142"/>
<evidence type="ECO:0000256" key="1">
    <source>
        <dbReference type="ARBA" id="ARBA00022723"/>
    </source>
</evidence>
<feature type="domain" description="Xylanolytic transcriptional activator regulatory" evidence="7">
    <location>
        <begin position="368"/>
        <end position="452"/>
    </location>
</feature>
<dbReference type="PANTHER" id="PTHR31313">
    <property type="entry name" value="TY1 ENHANCER ACTIVATOR"/>
    <property type="match status" value="1"/>
</dbReference>
<dbReference type="GO" id="GO:0006351">
    <property type="term" value="P:DNA-templated transcription"/>
    <property type="evidence" value="ECO:0007669"/>
    <property type="project" value="InterPro"/>
</dbReference>
<dbReference type="HOGENOM" id="CLU_007003_5_2_1"/>
<keyword evidence="9" id="KW-1185">Reference proteome</keyword>
<organism evidence="8 9">
    <name type="scientific">Exophiala spinifera</name>
    <dbReference type="NCBI Taxonomy" id="91928"/>
    <lineage>
        <taxon>Eukaryota</taxon>
        <taxon>Fungi</taxon>
        <taxon>Dikarya</taxon>
        <taxon>Ascomycota</taxon>
        <taxon>Pezizomycotina</taxon>
        <taxon>Eurotiomycetes</taxon>
        <taxon>Chaetothyriomycetidae</taxon>
        <taxon>Chaetothyriales</taxon>
        <taxon>Herpotrichiellaceae</taxon>
        <taxon>Exophiala</taxon>
    </lineage>
</organism>
<evidence type="ECO:0000313" key="8">
    <source>
        <dbReference type="EMBL" id="KIW21479.1"/>
    </source>
</evidence>
<dbReference type="OrthoDB" id="4139475at2759"/>
<sequence length="684" mass="76364">MSENVRRKGSIGILNDEIKDEALGSHSASRHESLEATSVNTYDGQLQWHDLSLPSLVGDLNGAGHDERPTEFLEPQEDWDLSTTAFDTLEPALLFADALPGQDDGSSVTQTYAGGAFPQHAAIPHWPSENHDNMTANIPSFKVPGVTPETCVSSIETSPAAISVSAEQGSKRRVDRTRQVEADDAATLDNVTRQLTSRLGRLQITGGGQARYYGAMSNLHLLNTGPTSLVQPNIRNVVSHGDAAIKQAGLQWTSDPTYENHLINLVFSWHNALMYVLDRDIFFKERGKFLAGESTDLYSPALENAVFAVGAAYTDRMHPAVNEATDEFFAFRSKTYLEIEVDSPTIATAQALLILSSHEAAHARESRGWIYSGMAVQIMTDLGLHLDLGEEYARLEPRANVDSEDMLILRRNLFWSINTIDTLWSTHCGRPSLMKSLRHNVQDPLPSRTYQWEYYVDPYISMRFPSNFDFAAAAHVHVYLASLMKILAQVSDVLYSGVPDVSDDIRSFVAQTDRDFRDWFSSLPANLHLDGTGSSPFQIPAILELHLSYYECIILLHRPFIVSDDPLSSSGDSPLSKCVQSAEEICNILVLFRTMYGLKRPHHHMCHITMTAALIHIFRLCVAVEEQPERDHAQRHFLTCVQALAEMSQTYKSASRGLDVVTSLRQSWQNDPFAGDRFKRARLR</sequence>
<evidence type="ECO:0000256" key="2">
    <source>
        <dbReference type="ARBA" id="ARBA00022833"/>
    </source>
</evidence>
<keyword evidence="1" id="KW-0479">Metal-binding</keyword>
<dbReference type="SMART" id="SM00906">
    <property type="entry name" value="Fungal_trans"/>
    <property type="match status" value="1"/>
</dbReference>
<accession>A0A0D2CD86</accession>
<evidence type="ECO:0000259" key="7">
    <source>
        <dbReference type="SMART" id="SM00906"/>
    </source>
</evidence>
<evidence type="ECO:0000256" key="4">
    <source>
        <dbReference type="ARBA" id="ARBA00023125"/>
    </source>
</evidence>
<keyword evidence="5" id="KW-0804">Transcription</keyword>
<protein>
    <recommendedName>
        <fullName evidence="7">Xylanolytic transcriptional activator regulatory domain-containing protein</fullName>
    </recommendedName>
</protein>
<dbReference type="STRING" id="91928.A0A0D2CD86"/>
<dbReference type="VEuPathDB" id="FungiDB:PV08_02059"/>
<name>A0A0D2CD86_9EURO</name>
<keyword evidence="4" id="KW-0238">DNA-binding</keyword>
<dbReference type="Pfam" id="PF04082">
    <property type="entry name" value="Fungal_trans"/>
    <property type="match status" value="1"/>
</dbReference>
<dbReference type="GO" id="GO:0003677">
    <property type="term" value="F:DNA binding"/>
    <property type="evidence" value="ECO:0007669"/>
    <property type="project" value="UniProtKB-KW"/>
</dbReference>
<dbReference type="RefSeq" id="XP_016241695.1">
    <property type="nucleotide sequence ID" value="XM_016376419.1"/>
</dbReference>
<keyword evidence="6" id="KW-0539">Nucleus</keyword>
<keyword evidence="2" id="KW-0862">Zinc</keyword>
<dbReference type="AlphaFoldDB" id="A0A0D2CD86"/>
<dbReference type="Proteomes" id="UP000053328">
    <property type="component" value="Unassembled WGS sequence"/>
</dbReference>
<evidence type="ECO:0000256" key="3">
    <source>
        <dbReference type="ARBA" id="ARBA00023015"/>
    </source>
</evidence>